<dbReference type="FunFam" id="6.10.250.3410:FF:000001">
    <property type="entry name" value="Protein DBF4 homolog A"/>
    <property type="match status" value="1"/>
</dbReference>
<dbReference type="PROSITE" id="PS51265">
    <property type="entry name" value="ZF_DBF4"/>
    <property type="match status" value="1"/>
</dbReference>
<dbReference type="InterPro" id="IPR006572">
    <property type="entry name" value="Znf_DBF"/>
</dbReference>
<dbReference type="Pfam" id="PF07535">
    <property type="entry name" value="zf-DBF"/>
    <property type="match status" value="1"/>
</dbReference>
<feature type="domain" description="DBF4-type" evidence="6">
    <location>
        <begin position="248"/>
        <end position="294"/>
    </location>
</feature>
<dbReference type="GO" id="GO:0003676">
    <property type="term" value="F:nucleic acid binding"/>
    <property type="evidence" value="ECO:0007669"/>
    <property type="project" value="InterPro"/>
</dbReference>
<evidence type="ECO:0000259" key="6">
    <source>
        <dbReference type="PROSITE" id="PS51265"/>
    </source>
</evidence>
<dbReference type="SMART" id="SM00586">
    <property type="entry name" value="ZnF_DBF"/>
    <property type="match status" value="1"/>
</dbReference>
<dbReference type="Gene3D" id="6.10.250.3410">
    <property type="entry name" value="DBF zinc finger"/>
    <property type="match status" value="1"/>
</dbReference>
<keyword evidence="1" id="KW-0479">Metal-binding</keyword>
<dbReference type="PANTHER" id="PTHR15375:SF24">
    <property type="entry name" value="PROTEIN DBF4 HOMOLOG B"/>
    <property type="match status" value="1"/>
</dbReference>
<keyword evidence="8" id="KW-1185">Reference proteome</keyword>
<dbReference type="InterPro" id="IPR051590">
    <property type="entry name" value="Replication_Regulatory_Kinase"/>
</dbReference>
<reference evidence="7" key="3">
    <citation type="submission" date="2025-09" db="UniProtKB">
        <authorList>
            <consortium name="Ensembl"/>
        </authorList>
    </citation>
    <scope>IDENTIFICATION</scope>
    <source>
        <strain evidence="7">broiler</strain>
    </source>
</reference>
<sequence length="532" mass="57649">MAAPAGPLRGRTFFLDVPSGWAARELAAVIRHLGGVTESFLSKEVSYVVSSKKEAKRSRARARTEKRGSVTSEDTKAQSSAPSLSKESHTRPQQKPPDTALISRGRELLQKAMKNQDTCSGSSILANARLWGVQIVHVDEMLSYIQQLLCAASGARKQRTEAQCPMSGSRAHKGKLKPPFLKVEDQSRQFRPFHHQFKSFPGLNLLAPKGSSPFEPLKNLSNSCRAGAVEGSPEHSNGEKSPQSTAVPKKKRGFCECCQETFEELQKSPQHRCFALDDSHYALVDHVIAQLTNSITGQLPRVPLSCLTDEHLMPRAQRAAGAEVLTAVLGEERQQHEQGAVGLLSADPGPDTKGCSSCLPRDGVSNPTEAEGLTGGCPLGLPAGSRAATAAPSEPHRLLHTPPACRKRPLCPPQPTPLGKKPRVELGAVPTPCPVLLQTPPCSTTAPRDFGVSSESDWDVPLLSTLLQDSRIRSVDRDLLQRGHSSVRDSGYDSQPCLVLRRNSESDRSCRNCCAGSRDTFPPISDLLWQLD</sequence>
<organism evidence="7 8">
    <name type="scientific">Gallus gallus</name>
    <name type="common">Chicken</name>
    <dbReference type="NCBI Taxonomy" id="9031"/>
    <lineage>
        <taxon>Eukaryota</taxon>
        <taxon>Metazoa</taxon>
        <taxon>Chordata</taxon>
        <taxon>Craniata</taxon>
        <taxon>Vertebrata</taxon>
        <taxon>Euteleostomi</taxon>
        <taxon>Archelosauria</taxon>
        <taxon>Archosauria</taxon>
        <taxon>Dinosauria</taxon>
        <taxon>Saurischia</taxon>
        <taxon>Theropoda</taxon>
        <taxon>Coelurosauria</taxon>
        <taxon>Aves</taxon>
        <taxon>Neognathae</taxon>
        <taxon>Galloanserae</taxon>
        <taxon>Galliformes</taxon>
        <taxon>Phasianidae</taxon>
        <taxon>Phasianinae</taxon>
        <taxon>Gallus</taxon>
    </lineage>
</organism>
<dbReference type="InterPro" id="IPR038545">
    <property type="entry name" value="Znf_DBF_sf"/>
</dbReference>
<evidence type="ECO:0000256" key="2">
    <source>
        <dbReference type="ARBA" id="ARBA00022771"/>
    </source>
</evidence>
<dbReference type="GO" id="GO:0043539">
    <property type="term" value="F:protein serine/threonine kinase activator activity"/>
    <property type="evidence" value="ECO:0000318"/>
    <property type="project" value="GO_Central"/>
</dbReference>
<name>A0A8V0ZZV2_CHICK</name>
<dbReference type="Proteomes" id="UP000000539">
    <property type="component" value="Chromosome 27"/>
</dbReference>
<dbReference type="PANTHER" id="PTHR15375">
    <property type="entry name" value="ACTIVATOR OF S-PHASE KINASE-RELATED"/>
    <property type="match status" value="1"/>
</dbReference>
<evidence type="ECO:0000313" key="7">
    <source>
        <dbReference type="Ensembl" id="ENSGALP00010039143.1"/>
    </source>
</evidence>
<evidence type="ECO:0000256" key="4">
    <source>
        <dbReference type="PROSITE-ProRule" id="PRU00600"/>
    </source>
</evidence>
<dbReference type="Ensembl" id="ENSGALT00010063414.1">
    <property type="protein sequence ID" value="ENSGALP00010039143.1"/>
    <property type="gene ID" value="ENSGALG00010025999.1"/>
</dbReference>
<feature type="compositionally biased region" description="Basic and acidic residues" evidence="5">
    <location>
        <begin position="62"/>
        <end position="76"/>
    </location>
</feature>
<evidence type="ECO:0000256" key="5">
    <source>
        <dbReference type="SAM" id="MobiDB-lite"/>
    </source>
</evidence>
<proteinExistence type="predicted"/>
<evidence type="ECO:0000256" key="3">
    <source>
        <dbReference type="ARBA" id="ARBA00022833"/>
    </source>
</evidence>
<keyword evidence="3" id="KW-0862">Zinc</keyword>
<dbReference type="GO" id="GO:0031431">
    <property type="term" value="C:Dbf4-dependent protein kinase complex"/>
    <property type="evidence" value="ECO:0000318"/>
    <property type="project" value="GO_Central"/>
</dbReference>
<feature type="region of interest" description="Disordered" evidence="5">
    <location>
        <begin position="225"/>
        <end position="247"/>
    </location>
</feature>
<gene>
    <name evidence="7" type="primary">DBF4B</name>
</gene>
<evidence type="ECO:0000256" key="1">
    <source>
        <dbReference type="ARBA" id="ARBA00022723"/>
    </source>
</evidence>
<protein>
    <submittedName>
        <fullName evidence="7">DBF4B-CDC7 kinase regulatory subunit</fullName>
    </submittedName>
</protein>
<reference evidence="7" key="2">
    <citation type="submission" date="2025-08" db="UniProtKB">
        <authorList>
            <consortium name="Ensembl"/>
        </authorList>
    </citation>
    <scope>IDENTIFICATION</scope>
    <source>
        <strain evidence="7">broiler</strain>
    </source>
</reference>
<dbReference type="AlphaFoldDB" id="A0A8V0ZZV2"/>
<evidence type="ECO:0000313" key="8">
    <source>
        <dbReference type="Proteomes" id="UP000000539"/>
    </source>
</evidence>
<feature type="region of interest" description="Disordered" evidence="5">
    <location>
        <begin position="385"/>
        <end position="423"/>
    </location>
</feature>
<dbReference type="OrthoDB" id="21380at2759"/>
<feature type="region of interest" description="Disordered" evidence="5">
    <location>
        <begin position="52"/>
        <end position="99"/>
    </location>
</feature>
<reference evidence="7" key="1">
    <citation type="submission" date="2020-11" db="EMBL/GenBank/DDBJ databases">
        <title>Gallus gallus (Chicken) genome, bGalGal1, GRCg7b, maternal haplotype autosomes + Z &amp; W.</title>
        <authorList>
            <person name="Warren W."/>
            <person name="Formenti G."/>
            <person name="Fedrigo O."/>
            <person name="Haase B."/>
            <person name="Mountcastle J."/>
            <person name="Balacco J."/>
            <person name="Tracey A."/>
            <person name="Schneider V."/>
            <person name="Okimoto R."/>
            <person name="Cheng H."/>
            <person name="Hawken R."/>
            <person name="Howe K."/>
            <person name="Jarvis E.D."/>
        </authorList>
    </citation>
    <scope>NUCLEOTIDE SEQUENCE [LARGE SCALE GENOMIC DNA]</scope>
    <source>
        <strain evidence="7">Broiler</strain>
    </source>
</reference>
<dbReference type="GO" id="GO:0008270">
    <property type="term" value="F:zinc ion binding"/>
    <property type="evidence" value="ECO:0007669"/>
    <property type="project" value="UniProtKB-KW"/>
</dbReference>
<dbReference type="GeneTree" id="ENSGT00530000063909"/>
<dbReference type="GO" id="GO:1901987">
    <property type="term" value="P:regulation of cell cycle phase transition"/>
    <property type="evidence" value="ECO:0000318"/>
    <property type="project" value="GO_Central"/>
</dbReference>
<dbReference type="GO" id="GO:0010571">
    <property type="term" value="P:positive regulation of nuclear cell cycle DNA replication"/>
    <property type="evidence" value="ECO:0000318"/>
    <property type="project" value="GO_Central"/>
</dbReference>
<dbReference type="GlyGen" id="A0A8V0ZZV2">
    <property type="glycosylation" value="2 sites"/>
</dbReference>
<keyword evidence="2 4" id="KW-0863">Zinc-finger</keyword>
<accession>A0A8V0ZZV2</accession>